<gene>
    <name evidence="10" type="primary">murE</name>
    <name evidence="14" type="ORF">JOC86_003289</name>
</gene>
<sequence length="492" mass="54191">MKLQTLLEVLPFYTVQGKGNPDITDLKNHHEKVTSGDLFICIKGSDVDSHTLAKEAEQRGAVAVLSEVPLNLGIPVVMVHDTRRAMAILSDYFYNQPSRDLLLIGVTGTNGKTTTTHIIETVLNSAGRKTGAIGTLYVKTGDEIEESKNTTPDSLTLQQTFSKFIEKGIDSAVMEVSSHALYQGRVHGCDYDIAVFTNLTQDHLDYHSSMEEYRSAKGLLFSQLGNTYSKGSPKYAIINIDDPSADYFIYSTASHVITYGLNQHAHFRAENLILQANGTQFKLVTPCGEYQVSLKLSGQFNVYNTLAAIASSYVAGIPLPSILSAIEEIKGVSGRFELVDAGQDYSVIVDYAHTPDSLENVLKTIKTVTTGKIITVVGCGGNRDTLKRPIMANVACRYSQKVFFTSDNPRNENPKLIIDDMLMGVPKEEAEKYEVILDRKEAIFRAVSNARKGDTVLIAGKGHETYQIIGDRVTNFDDREVAIEGIKMRIIE</sequence>
<dbReference type="PANTHER" id="PTHR23135:SF4">
    <property type="entry name" value="UDP-N-ACETYLMURAMOYL-L-ALANYL-D-GLUTAMATE--2,6-DIAMINOPIMELATE LIGASE MURE HOMOLOG, CHLOROPLASTIC"/>
    <property type="match status" value="1"/>
</dbReference>
<feature type="modified residue" description="N6-carboxylysine" evidence="10">
    <location>
        <position position="217"/>
    </location>
</feature>
<dbReference type="NCBIfam" id="NF001126">
    <property type="entry name" value="PRK00139.1-4"/>
    <property type="match status" value="1"/>
</dbReference>
<comment type="function">
    <text evidence="10">Catalyzes the addition of meso-diaminopimelic acid to the nucleotide precursor UDP-N-acetylmuramoyl-L-alanyl-D-glutamate (UMAG) in the biosynthesis of bacterial cell-wall peptidoglycan.</text>
</comment>
<keyword evidence="5 10" id="KW-0547">Nucleotide-binding</keyword>
<dbReference type="PANTHER" id="PTHR23135">
    <property type="entry name" value="MUR LIGASE FAMILY MEMBER"/>
    <property type="match status" value="1"/>
</dbReference>
<keyword evidence="10 11" id="KW-0131">Cell cycle</keyword>
<keyword evidence="4 10" id="KW-0436">Ligase</keyword>
<feature type="binding site" evidence="10">
    <location>
        <position position="185"/>
    </location>
    <ligand>
        <name>UDP-N-acetyl-alpha-D-muramoyl-L-alanyl-D-glutamate</name>
        <dbReference type="ChEBI" id="CHEBI:83900"/>
    </ligand>
</feature>
<dbReference type="GO" id="GO:0008765">
    <property type="term" value="F:UDP-N-acetylmuramoylalanyl-D-glutamate-2,6-diaminopimelate ligase activity"/>
    <property type="evidence" value="ECO:0007669"/>
    <property type="project" value="UniProtKB-EC"/>
</dbReference>
<dbReference type="InterPro" id="IPR036565">
    <property type="entry name" value="Mur-like_cat_sf"/>
</dbReference>
<dbReference type="SUPFAM" id="SSF63418">
    <property type="entry name" value="MurE/MurF N-terminal domain"/>
    <property type="match status" value="1"/>
</dbReference>
<evidence type="ECO:0000313" key="14">
    <source>
        <dbReference type="EMBL" id="MBM7586737.1"/>
    </source>
</evidence>
<evidence type="ECO:0000256" key="8">
    <source>
        <dbReference type="ARBA" id="ARBA00022984"/>
    </source>
</evidence>
<feature type="domain" description="Mur ligase central" evidence="13">
    <location>
        <begin position="106"/>
        <end position="311"/>
    </location>
</feature>
<comment type="subcellular location">
    <subcellularLocation>
        <location evidence="10 11">Cytoplasm</location>
    </subcellularLocation>
</comment>
<dbReference type="SUPFAM" id="SSF53244">
    <property type="entry name" value="MurD-like peptide ligases, peptide-binding domain"/>
    <property type="match status" value="1"/>
</dbReference>
<evidence type="ECO:0000256" key="9">
    <source>
        <dbReference type="ARBA" id="ARBA00023316"/>
    </source>
</evidence>
<feature type="binding site" evidence="10">
    <location>
        <position position="460"/>
    </location>
    <ligand>
        <name>meso-2,6-diaminopimelate</name>
        <dbReference type="ChEBI" id="CHEBI:57791"/>
    </ligand>
</feature>
<evidence type="ECO:0000256" key="6">
    <source>
        <dbReference type="ARBA" id="ARBA00022840"/>
    </source>
</evidence>
<dbReference type="Gene3D" id="3.40.1390.10">
    <property type="entry name" value="MurE/MurF, N-terminal domain"/>
    <property type="match status" value="1"/>
</dbReference>
<dbReference type="InterPro" id="IPR035911">
    <property type="entry name" value="MurE/MurF_N"/>
</dbReference>
<evidence type="ECO:0000256" key="3">
    <source>
        <dbReference type="ARBA" id="ARBA00022490"/>
    </source>
</evidence>
<keyword evidence="9 10" id="KW-0961">Cell wall biogenesis/degradation</keyword>
<keyword evidence="10 11" id="KW-0132">Cell division</keyword>
<reference evidence="14 15" key="1">
    <citation type="submission" date="2021-01" db="EMBL/GenBank/DDBJ databases">
        <title>Genomic Encyclopedia of Type Strains, Phase IV (KMG-IV): sequencing the most valuable type-strain genomes for metagenomic binning, comparative biology and taxonomic classification.</title>
        <authorList>
            <person name="Goeker M."/>
        </authorList>
    </citation>
    <scope>NUCLEOTIDE SEQUENCE [LARGE SCALE GENOMIC DNA]</scope>
    <source>
        <strain evidence="14 15">DSM 24834</strain>
    </source>
</reference>
<keyword evidence="8 10" id="KW-0573">Peptidoglycan synthesis</keyword>
<evidence type="ECO:0000256" key="5">
    <source>
        <dbReference type="ARBA" id="ARBA00022741"/>
    </source>
</evidence>
<comment type="catalytic activity">
    <reaction evidence="10">
        <text>UDP-N-acetyl-alpha-D-muramoyl-L-alanyl-D-glutamate + meso-2,6-diaminopimelate + ATP = UDP-N-acetyl-alpha-D-muramoyl-L-alanyl-gamma-D-glutamyl-meso-2,6-diaminopimelate + ADP + phosphate + H(+)</text>
        <dbReference type="Rhea" id="RHEA:23676"/>
        <dbReference type="ChEBI" id="CHEBI:15378"/>
        <dbReference type="ChEBI" id="CHEBI:30616"/>
        <dbReference type="ChEBI" id="CHEBI:43474"/>
        <dbReference type="ChEBI" id="CHEBI:57791"/>
        <dbReference type="ChEBI" id="CHEBI:83900"/>
        <dbReference type="ChEBI" id="CHEBI:83905"/>
        <dbReference type="ChEBI" id="CHEBI:456216"/>
        <dbReference type="EC" id="6.3.2.13"/>
    </reaction>
</comment>
<proteinExistence type="inferred from homology"/>
<dbReference type="PROSITE" id="PS01011">
    <property type="entry name" value="FOLYLPOLYGLU_SYNT_1"/>
    <property type="match status" value="1"/>
</dbReference>
<feature type="binding site" evidence="10">
    <location>
        <position position="149"/>
    </location>
    <ligand>
        <name>UDP-N-acetyl-alpha-D-muramoyl-L-alanyl-D-glutamate</name>
        <dbReference type="ChEBI" id="CHEBI:83900"/>
    </ligand>
</feature>
<dbReference type="NCBIfam" id="TIGR01085">
    <property type="entry name" value="murE"/>
    <property type="match status" value="1"/>
</dbReference>
<feature type="binding site" evidence="10">
    <location>
        <begin position="407"/>
        <end position="410"/>
    </location>
    <ligand>
        <name>meso-2,6-diaminopimelate</name>
        <dbReference type="ChEBI" id="CHEBI:57791"/>
    </ligand>
</feature>
<comment type="PTM">
    <text evidence="10">Carboxylation is probably crucial for Mg(2+) binding and, consequently, for the gamma-phosphate positioning of ATP.</text>
</comment>
<keyword evidence="7 10" id="KW-0133">Cell shape</keyword>
<keyword evidence="6 10" id="KW-0067">ATP-binding</keyword>
<dbReference type="Pfam" id="PF02875">
    <property type="entry name" value="Mur_ligase_C"/>
    <property type="match status" value="1"/>
</dbReference>
<dbReference type="NCBIfam" id="NF001124">
    <property type="entry name" value="PRK00139.1-2"/>
    <property type="match status" value="1"/>
</dbReference>
<feature type="short sequence motif" description="Meso-diaminopimelate recognition motif" evidence="10">
    <location>
        <begin position="407"/>
        <end position="410"/>
    </location>
</feature>
<evidence type="ECO:0000313" key="15">
    <source>
        <dbReference type="Proteomes" id="UP001646157"/>
    </source>
</evidence>
<comment type="cofactor">
    <cofactor evidence="10">
        <name>Mg(2+)</name>
        <dbReference type="ChEBI" id="CHEBI:18420"/>
    </cofactor>
</comment>
<dbReference type="RefSeq" id="WP_205173918.1">
    <property type="nucleotide sequence ID" value="NZ_JAFBDZ010000003.1"/>
</dbReference>
<comment type="caution">
    <text evidence="14">The sequence shown here is derived from an EMBL/GenBank/DDBJ whole genome shotgun (WGS) entry which is preliminary data.</text>
</comment>
<evidence type="ECO:0000259" key="13">
    <source>
        <dbReference type="Pfam" id="PF08245"/>
    </source>
</evidence>
<feature type="binding site" evidence="10">
    <location>
        <begin position="150"/>
        <end position="151"/>
    </location>
    <ligand>
        <name>UDP-N-acetyl-alpha-D-muramoyl-L-alanyl-D-glutamate</name>
        <dbReference type="ChEBI" id="CHEBI:83900"/>
    </ligand>
</feature>
<accession>A0ABS2NFY2</accession>
<comment type="caution">
    <text evidence="10">Lacks conserved residue(s) required for the propagation of feature annotation.</text>
</comment>
<dbReference type="Gene3D" id="3.40.1190.10">
    <property type="entry name" value="Mur-like, catalytic domain"/>
    <property type="match status" value="1"/>
</dbReference>
<dbReference type="SUPFAM" id="SSF53623">
    <property type="entry name" value="MurD-like peptide ligases, catalytic domain"/>
    <property type="match status" value="1"/>
</dbReference>
<dbReference type="InterPro" id="IPR036615">
    <property type="entry name" value="Mur_ligase_C_dom_sf"/>
</dbReference>
<organism evidence="14 15">
    <name type="scientific">Rossellomorea pakistanensis</name>
    <dbReference type="NCBI Taxonomy" id="992288"/>
    <lineage>
        <taxon>Bacteria</taxon>
        <taxon>Bacillati</taxon>
        <taxon>Bacillota</taxon>
        <taxon>Bacilli</taxon>
        <taxon>Bacillales</taxon>
        <taxon>Bacillaceae</taxon>
        <taxon>Rossellomorea</taxon>
    </lineage>
</organism>
<feature type="binding site" evidence="10">
    <location>
        <position position="464"/>
    </location>
    <ligand>
        <name>meso-2,6-diaminopimelate</name>
        <dbReference type="ChEBI" id="CHEBI:57791"/>
    </ligand>
</feature>
<keyword evidence="3 10" id="KW-0963">Cytoplasm</keyword>
<dbReference type="InterPro" id="IPR005761">
    <property type="entry name" value="UDP-N-AcMur-Glu-dNH2Pim_ligase"/>
</dbReference>
<keyword evidence="15" id="KW-1185">Reference proteome</keyword>
<feature type="binding site" evidence="10">
    <location>
        <position position="383"/>
    </location>
    <ligand>
        <name>meso-2,6-diaminopimelate</name>
        <dbReference type="ChEBI" id="CHEBI:57791"/>
    </ligand>
</feature>
<feature type="domain" description="Mur ligase C-terminal" evidence="12">
    <location>
        <begin position="334"/>
        <end position="462"/>
    </location>
</feature>
<evidence type="ECO:0000256" key="10">
    <source>
        <dbReference type="HAMAP-Rule" id="MF_00208"/>
    </source>
</evidence>
<dbReference type="Proteomes" id="UP001646157">
    <property type="component" value="Unassembled WGS sequence"/>
</dbReference>
<feature type="binding site" evidence="10">
    <location>
        <begin position="108"/>
        <end position="114"/>
    </location>
    <ligand>
        <name>ATP</name>
        <dbReference type="ChEBI" id="CHEBI:30616"/>
    </ligand>
</feature>
<comment type="pathway">
    <text evidence="1 10 11">Cell wall biogenesis; peptidoglycan biosynthesis.</text>
</comment>
<dbReference type="EMBL" id="JAFBDZ010000003">
    <property type="protein sequence ID" value="MBM7586737.1"/>
    <property type="molecule type" value="Genomic_DNA"/>
</dbReference>
<evidence type="ECO:0000256" key="1">
    <source>
        <dbReference type="ARBA" id="ARBA00004752"/>
    </source>
</evidence>
<dbReference type="InterPro" id="IPR018109">
    <property type="entry name" value="Folylpolyglutamate_synth_CS"/>
</dbReference>
<protein>
    <recommendedName>
        <fullName evidence="10">UDP-N-acetylmuramoyl-L-alanyl-D-glutamate--2,6-diaminopimelate ligase</fullName>
        <ecNumber evidence="10">6.3.2.13</ecNumber>
    </recommendedName>
    <alternativeName>
        <fullName evidence="10">Meso-A2pm-adding enzyme</fullName>
    </alternativeName>
    <alternativeName>
        <fullName evidence="10">Meso-diaminopimelate-adding enzyme</fullName>
    </alternativeName>
    <alternativeName>
        <fullName evidence="10">UDP-MurNAc-L-Ala-D-Glu:meso-diaminopimelate ligase</fullName>
    </alternativeName>
    <alternativeName>
        <fullName evidence="10">UDP-MurNAc-tripeptide synthetase</fullName>
    </alternativeName>
    <alternativeName>
        <fullName evidence="10">UDP-N-acetylmuramyl-tripeptide synthetase</fullName>
    </alternativeName>
</protein>
<evidence type="ECO:0000256" key="7">
    <source>
        <dbReference type="ARBA" id="ARBA00022960"/>
    </source>
</evidence>
<evidence type="ECO:0000256" key="4">
    <source>
        <dbReference type="ARBA" id="ARBA00022598"/>
    </source>
</evidence>
<comment type="similarity">
    <text evidence="2 10">Belongs to the MurCDEF family. MurE subfamily.</text>
</comment>
<evidence type="ECO:0000259" key="12">
    <source>
        <dbReference type="Pfam" id="PF02875"/>
    </source>
</evidence>
<dbReference type="InterPro" id="IPR004101">
    <property type="entry name" value="Mur_ligase_C"/>
</dbReference>
<evidence type="ECO:0000256" key="11">
    <source>
        <dbReference type="RuleBase" id="RU004135"/>
    </source>
</evidence>
<name>A0ABS2NFY2_9BACI</name>
<evidence type="ECO:0000256" key="2">
    <source>
        <dbReference type="ARBA" id="ARBA00005898"/>
    </source>
</evidence>
<feature type="binding site" evidence="10">
    <location>
        <position position="183"/>
    </location>
    <ligand>
        <name>UDP-N-acetyl-alpha-D-muramoyl-L-alanyl-D-glutamate</name>
        <dbReference type="ChEBI" id="CHEBI:83900"/>
    </ligand>
</feature>
<feature type="binding site" evidence="10">
    <location>
        <position position="177"/>
    </location>
    <ligand>
        <name>UDP-N-acetyl-alpha-D-muramoyl-L-alanyl-D-glutamate</name>
        <dbReference type="ChEBI" id="CHEBI:83900"/>
    </ligand>
</feature>
<dbReference type="Gene3D" id="3.90.190.20">
    <property type="entry name" value="Mur ligase, C-terminal domain"/>
    <property type="match status" value="1"/>
</dbReference>
<dbReference type="Pfam" id="PF08245">
    <property type="entry name" value="Mur_ligase_M"/>
    <property type="match status" value="1"/>
</dbReference>
<keyword evidence="10" id="KW-0460">Magnesium</keyword>
<dbReference type="EC" id="6.3.2.13" evidence="10"/>
<dbReference type="InterPro" id="IPR013221">
    <property type="entry name" value="Mur_ligase_cen"/>
</dbReference>
<dbReference type="HAMAP" id="MF_00208">
    <property type="entry name" value="MurE"/>
    <property type="match status" value="1"/>
</dbReference>